<dbReference type="InterPro" id="IPR012999">
    <property type="entry name" value="Pyr_OxRdtase_I_AS"/>
</dbReference>
<proteinExistence type="inferred from homology"/>
<dbReference type="GO" id="GO:0050661">
    <property type="term" value="F:NADP binding"/>
    <property type="evidence" value="ECO:0007669"/>
    <property type="project" value="InterPro"/>
</dbReference>
<dbReference type="InterPro" id="IPR004099">
    <property type="entry name" value="Pyr_nucl-diS_OxRdtase_dimer"/>
</dbReference>
<dbReference type="Pfam" id="PF07992">
    <property type="entry name" value="Pyr_redox_2"/>
    <property type="match status" value="1"/>
</dbReference>
<evidence type="ECO:0000256" key="5">
    <source>
        <dbReference type="ARBA" id="ARBA00023002"/>
    </source>
</evidence>
<gene>
    <name evidence="10" type="ORF">METZ01_LOCUS54623</name>
</gene>
<comment type="similarity">
    <text evidence="2">Belongs to the class-I pyridine nucleotide-disulfide oxidoreductase family.</text>
</comment>
<evidence type="ECO:0000259" key="8">
    <source>
        <dbReference type="Pfam" id="PF02852"/>
    </source>
</evidence>
<evidence type="ECO:0000256" key="7">
    <source>
        <dbReference type="ARBA" id="ARBA00023284"/>
    </source>
</evidence>
<sequence>MKTYDLIVLGGGSGGLATAQRAKEYGARTVVFEQGALGGTCVNVGCVPKKVMWNAAQIAHAVEDAAHYGFHVTAQTHDWLALKRGRDAYVNRLSEMYQSNLENKCIDLVRSPARFHSKNKIVDAQGNTYRGAHIVVATGGYPRVPDIPGASYGITSDGFFDLEELPRQVAIVGSGYIAMELAGVFKALGSEVSLFMRFDRVLRSFDEMISERVMADMQAQGIQLVTEATPGAVEAENGLTLSTKDGRHFKGFQCVLWAIGRTPNTGNLGLDSTGIELDNQGYVLVDKYQNTGANGVYAIGDVTGMAALTPVAIAAGRCLADRVFGGQADRYLSYENIASVIFSHPPVGTVGLSEKKAREYYKNSPVRAYKSEFVPMYHALTIAKPLNAMKLVTVGEEERVVGCHVVGAGADEMIQGFAVAISMGARKCDLDDTVAVHPTGSEELVLMR</sequence>
<dbReference type="Pfam" id="PF02852">
    <property type="entry name" value="Pyr_redox_dim"/>
    <property type="match status" value="1"/>
</dbReference>
<evidence type="ECO:0000256" key="2">
    <source>
        <dbReference type="ARBA" id="ARBA00007532"/>
    </source>
</evidence>
<dbReference type="GO" id="GO:0004362">
    <property type="term" value="F:glutathione-disulfide reductase (NADPH) activity"/>
    <property type="evidence" value="ECO:0007669"/>
    <property type="project" value="InterPro"/>
</dbReference>
<dbReference type="InterPro" id="IPR006322">
    <property type="entry name" value="Glutathione_Rdtase_euk/bac"/>
</dbReference>
<dbReference type="InterPro" id="IPR016156">
    <property type="entry name" value="FAD/NAD-linked_Rdtase_dimer_sf"/>
</dbReference>
<dbReference type="InterPro" id="IPR046952">
    <property type="entry name" value="GSHR/TRXR-like"/>
</dbReference>
<dbReference type="SUPFAM" id="SSF51905">
    <property type="entry name" value="FAD/NAD(P)-binding domain"/>
    <property type="match status" value="1"/>
</dbReference>
<dbReference type="AlphaFoldDB" id="A0A381SE29"/>
<protein>
    <recommendedName>
        <fullName evidence="11">Glutathione-disulfide reductase</fullName>
    </recommendedName>
</protein>
<dbReference type="EMBL" id="UINC01002937">
    <property type="protein sequence ID" value="SVA01769.1"/>
    <property type="molecule type" value="Genomic_DNA"/>
</dbReference>
<dbReference type="PRINTS" id="PR00368">
    <property type="entry name" value="FADPNR"/>
</dbReference>
<dbReference type="NCBIfam" id="TIGR01421">
    <property type="entry name" value="gluta_reduc_1"/>
    <property type="match status" value="1"/>
</dbReference>
<evidence type="ECO:0000256" key="1">
    <source>
        <dbReference type="ARBA" id="ARBA00001974"/>
    </source>
</evidence>
<dbReference type="GO" id="GO:0005829">
    <property type="term" value="C:cytosol"/>
    <property type="evidence" value="ECO:0007669"/>
    <property type="project" value="TreeGrafter"/>
</dbReference>
<dbReference type="GO" id="GO:0034599">
    <property type="term" value="P:cellular response to oxidative stress"/>
    <property type="evidence" value="ECO:0007669"/>
    <property type="project" value="TreeGrafter"/>
</dbReference>
<dbReference type="GO" id="GO:0005739">
    <property type="term" value="C:mitochondrion"/>
    <property type="evidence" value="ECO:0007669"/>
    <property type="project" value="TreeGrafter"/>
</dbReference>
<evidence type="ECO:0008006" key="11">
    <source>
        <dbReference type="Google" id="ProtNLM"/>
    </source>
</evidence>
<evidence type="ECO:0000256" key="3">
    <source>
        <dbReference type="ARBA" id="ARBA00022630"/>
    </source>
</evidence>
<dbReference type="GO" id="GO:0006749">
    <property type="term" value="P:glutathione metabolic process"/>
    <property type="evidence" value="ECO:0007669"/>
    <property type="project" value="InterPro"/>
</dbReference>
<organism evidence="10">
    <name type="scientific">marine metagenome</name>
    <dbReference type="NCBI Taxonomy" id="408172"/>
    <lineage>
        <taxon>unclassified sequences</taxon>
        <taxon>metagenomes</taxon>
        <taxon>ecological metagenomes</taxon>
    </lineage>
</organism>
<keyword evidence="5" id="KW-0560">Oxidoreductase</keyword>
<feature type="domain" description="Pyridine nucleotide-disulphide oxidoreductase dimerisation" evidence="8">
    <location>
        <begin position="337"/>
        <end position="447"/>
    </location>
</feature>
<evidence type="ECO:0000256" key="4">
    <source>
        <dbReference type="ARBA" id="ARBA00022827"/>
    </source>
</evidence>
<evidence type="ECO:0000256" key="6">
    <source>
        <dbReference type="ARBA" id="ARBA00023157"/>
    </source>
</evidence>
<dbReference type="SUPFAM" id="SSF55424">
    <property type="entry name" value="FAD/NAD-linked reductases, dimerisation (C-terminal) domain"/>
    <property type="match status" value="1"/>
</dbReference>
<dbReference type="PIRSF" id="PIRSF000350">
    <property type="entry name" value="Mercury_reductase_MerA"/>
    <property type="match status" value="1"/>
</dbReference>
<dbReference type="InterPro" id="IPR001100">
    <property type="entry name" value="Pyr_nuc-diS_OxRdtase"/>
</dbReference>
<dbReference type="PANTHER" id="PTHR42737:SF2">
    <property type="entry name" value="GLUTATHIONE REDUCTASE"/>
    <property type="match status" value="1"/>
</dbReference>
<dbReference type="InterPro" id="IPR036188">
    <property type="entry name" value="FAD/NAD-bd_sf"/>
</dbReference>
<keyword evidence="6" id="KW-1015">Disulfide bond</keyword>
<dbReference type="PROSITE" id="PS00076">
    <property type="entry name" value="PYRIDINE_REDOX_1"/>
    <property type="match status" value="1"/>
</dbReference>
<name>A0A381SE29_9ZZZZ</name>
<dbReference type="GO" id="GO:0050660">
    <property type="term" value="F:flavin adenine dinucleotide binding"/>
    <property type="evidence" value="ECO:0007669"/>
    <property type="project" value="InterPro"/>
</dbReference>
<dbReference type="InterPro" id="IPR023753">
    <property type="entry name" value="FAD/NAD-binding_dom"/>
</dbReference>
<comment type="cofactor">
    <cofactor evidence="1">
        <name>FAD</name>
        <dbReference type="ChEBI" id="CHEBI:57692"/>
    </cofactor>
</comment>
<reference evidence="10" key="1">
    <citation type="submission" date="2018-05" db="EMBL/GenBank/DDBJ databases">
        <authorList>
            <person name="Lanie J.A."/>
            <person name="Ng W.-L."/>
            <person name="Kazmierczak K.M."/>
            <person name="Andrzejewski T.M."/>
            <person name="Davidsen T.M."/>
            <person name="Wayne K.J."/>
            <person name="Tettelin H."/>
            <person name="Glass J.I."/>
            <person name="Rusch D."/>
            <person name="Podicherti R."/>
            <person name="Tsui H.-C.T."/>
            <person name="Winkler M.E."/>
        </authorList>
    </citation>
    <scope>NUCLEOTIDE SEQUENCE</scope>
</reference>
<dbReference type="NCBIfam" id="NF004776">
    <property type="entry name" value="PRK06116.1"/>
    <property type="match status" value="1"/>
</dbReference>
<dbReference type="FunFam" id="3.50.50.60:FF:000235">
    <property type="entry name" value="Glutathione reductase"/>
    <property type="match status" value="1"/>
</dbReference>
<dbReference type="GO" id="GO:0045454">
    <property type="term" value="P:cell redox homeostasis"/>
    <property type="evidence" value="ECO:0007669"/>
    <property type="project" value="InterPro"/>
</dbReference>
<dbReference type="PRINTS" id="PR00411">
    <property type="entry name" value="PNDRDTASEI"/>
</dbReference>
<dbReference type="PANTHER" id="PTHR42737">
    <property type="entry name" value="GLUTATHIONE REDUCTASE"/>
    <property type="match status" value="1"/>
</dbReference>
<dbReference type="Gene3D" id="3.30.390.30">
    <property type="match status" value="1"/>
</dbReference>
<keyword evidence="3" id="KW-0285">Flavoprotein</keyword>
<feature type="domain" description="FAD/NAD(P)-binding" evidence="9">
    <location>
        <begin position="4"/>
        <end position="316"/>
    </location>
</feature>
<keyword evidence="4" id="KW-0274">FAD</keyword>
<evidence type="ECO:0000259" key="9">
    <source>
        <dbReference type="Pfam" id="PF07992"/>
    </source>
</evidence>
<accession>A0A381SE29</accession>
<dbReference type="Gene3D" id="3.50.50.60">
    <property type="entry name" value="FAD/NAD(P)-binding domain"/>
    <property type="match status" value="2"/>
</dbReference>
<keyword evidence="7" id="KW-0676">Redox-active center</keyword>
<evidence type="ECO:0000313" key="10">
    <source>
        <dbReference type="EMBL" id="SVA01769.1"/>
    </source>
</evidence>